<dbReference type="SUPFAM" id="SSF57756">
    <property type="entry name" value="Retrovirus zinc finger-like domains"/>
    <property type="match status" value="1"/>
</dbReference>
<gene>
    <name evidence="3" type="ORF">BN9_122820</name>
</gene>
<protein>
    <recommendedName>
        <fullName evidence="2">CCHC-type domain-containing protein</fullName>
    </recommendedName>
</protein>
<dbReference type="PROSITE" id="PS50158">
    <property type="entry name" value="ZF_CCHC"/>
    <property type="match status" value="1"/>
</dbReference>
<evidence type="ECO:0000259" key="2">
    <source>
        <dbReference type="PROSITE" id="PS50158"/>
    </source>
</evidence>
<dbReference type="Proteomes" id="UP000053237">
    <property type="component" value="Unassembled WGS sequence"/>
</dbReference>
<dbReference type="GO" id="GO:0008270">
    <property type="term" value="F:zinc ion binding"/>
    <property type="evidence" value="ECO:0007669"/>
    <property type="project" value="UniProtKB-KW"/>
</dbReference>
<evidence type="ECO:0000256" key="1">
    <source>
        <dbReference type="PROSITE-ProRule" id="PRU00047"/>
    </source>
</evidence>
<keyword evidence="1" id="KW-0479">Metal-binding</keyword>
<dbReference type="Gene3D" id="4.10.60.10">
    <property type="entry name" value="Zinc finger, CCHC-type"/>
    <property type="match status" value="1"/>
</dbReference>
<accession>A0A024FVA8</accession>
<keyword evidence="4" id="KW-1185">Reference proteome</keyword>
<dbReference type="AlphaFoldDB" id="A0A024FVA8"/>
<feature type="domain" description="CCHC-type" evidence="2">
    <location>
        <begin position="114"/>
        <end position="129"/>
    </location>
</feature>
<name>A0A024FVA8_9STRA</name>
<comment type="caution">
    <text evidence="3">The sequence shown here is derived from an EMBL/GenBank/DDBJ whole genome shotgun (WGS) entry which is preliminary data.</text>
</comment>
<organism evidence="3 4">
    <name type="scientific">Albugo candida</name>
    <dbReference type="NCBI Taxonomy" id="65357"/>
    <lineage>
        <taxon>Eukaryota</taxon>
        <taxon>Sar</taxon>
        <taxon>Stramenopiles</taxon>
        <taxon>Oomycota</taxon>
        <taxon>Peronosporomycetes</taxon>
        <taxon>Albuginales</taxon>
        <taxon>Albuginaceae</taxon>
        <taxon>Albugo</taxon>
    </lineage>
</organism>
<dbReference type="InterPro" id="IPR001878">
    <property type="entry name" value="Znf_CCHC"/>
</dbReference>
<dbReference type="InterPro" id="IPR036875">
    <property type="entry name" value="Znf_CCHC_sf"/>
</dbReference>
<dbReference type="InParanoid" id="A0A024FVA8"/>
<dbReference type="EMBL" id="CAIX01000522">
    <property type="protein sequence ID" value="CCI11045.1"/>
    <property type="molecule type" value="Genomic_DNA"/>
</dbReference>
<dbReference type="OrthoDB" id="10478066at2759"/>
<evidence type="ECO:0000313" key="3">
    <source>
        <dbReference type="EMBL" id="CCI11045.1"/>
    </source>
</evidence>
<keyword evidence="1" id="KW-0863">Zinc-finger</keyword>
<evidence type="ECO:0000313" key="4">
    <source>
        <dbReference type="Proteomes" id="UP000053237"/>
    </source>
</evidence>
<sequence length="193" mass="21697">MEKKKRFSSIKPSHDNMMFMMAMKDAVGDASYQVLENIAKYAFSSSSYQGVLLARENPQRDDLLRQAEELVHFAKVNDPTPIFGCKRALYAVKRNGDGGPRHKARREGKKPGACFQYGKEGHYKRDCPSKEQRIFTLAVADAKTNVDGDVERYKARIVVCGKGPYPVQSVNHLSARTPCRRSLVRSQAVWAAV</sequence>
<proteinExistence type="predicted"/>
<dbReference type="GO" id="GO:0003676">
    <property type="term" value="F:nucleic acid binding"/>
    <property type="evidence" value="ECO:0007669"/>
    <property type="project" value="InterPro"/>
</dbReference>
<reference evidence="3 4" key="1">
    <citation type="submission" date="2012-05" db="EMBL/GenBank/DDBJ databases">
        <title>Recombination and specialization in a pathogen metapopulation.</title>
        <authorList>
            <person name="Gardiner A."/>
            <person name="Kemen E."/>
            <person name="Schultz-Larsen T."/>
            <person name="MacLean D."/>
            <person name="Van Oosterhout C."/>
            <person name="Jones J.D.G."/>
        </authorList>
    </citation>
    <scope>NUCLEOTIDE SEQUENCE [LARGE SCALE GENOMIC DNA]</scope>
    <source>
        <strain evidence="3 4">Ac Nc2</strain>
    </source>
</reference>
<keyword evidence="1" id="KW-0862">Zinc</keyword>